<comment type="caution">
    <text evidence="1">The sequence shown here is derived from an EMBL/GenBank/DDBJ whole genome shotgun (WGS) entry which is preliminary data.</text>
</comment>
<dbReference type="Gene3D" id="3.40.630.30">
    <property type="match status" value="1"/>
</dbReference>
<proteinExistence type="predicted"/>
<keyword evidence="1" id="KW-0808">Transferase</keyword>
<dbReference type="AlphaFoldDB" id="A0A7W9LQX6"/>
<dbReference type="GO" id="GO:0016740">
    <property type="term" value="F:transferase activity"/>
    <property type="evidence" value="ECO:0007669"/>
    <property type="project" value="UniProtKB-KW"/>
</dbReference>
<gene>
    <name evidence="1" type="ORF">HDA41_000892</name>
</gene>
<reference evidence="1 2" key="1">
    <citation type="submission" date="2020-08" db="EMBL/GenBank/DDBJ databases">
        <title>Sequencing the genomes of 1000 actinobacteria strains.</title>
        <authorList>
            <person name="Klenk H.-P."/>
        </authorList>
    </citation>
    <scope>NUCLEOTIDE SEQUENCE [LARGE SCALE GENOMIC DNA]</scope>
    <source>
        <strain evidence="1 2">DSM 40084</strain>
    </source>
</reference>
<dbReference type="Proteomes" id="UP000590647">
    <property type="component" value="Unassembled WGS sequence"/>
</dbReference>
<organism evidence="1 2">
    <name type="scientific">Streptomyces caelestis</name>
    <dbReference type="NCBI Taxonomy" id="36816"/>
    <lineage>
        <taxon>Bacteria</taxon>
        <taxon>Bacillati</taxon>
        <taxon>Actinomycetota</taxon>
        <taxon>Actinomycetes</taxon>
        <taxon>Kitasatosporales</taxon>
        <taxon>Streptomycetaceae</taxon>
        <taxon>Streptomyces</taxon>
    </lineage>
</organism>
<dbReference type="EMBL" id="JACHNE010000001">
    <property type="protein sequence ID" value="MBB5792928.1"/>
    <property type="molecule type" value="Genomic_DNA"/>
</dbReference>
<keyword evidence="2" id="KW-1185">Reference proteome</keyword>
<evidence type="ECO:0000313" key="2">
    <source>
        <dbReference type="Proteomes" id="UP000590647"/>
    </source>
</evidence>
<dbReference type="RefSeq" id="WP_184980842.1">
    <property type="nucleotide sequence ID" value="NZ_JACHNE010000001.1"/>
</dbReference>
<protein>
    <submittedName>
        <fullName evidence="1">RimJ/RimL family protein N-acetyltransferase</fullName>
    </submittedName>
</protein>
<sequence>MTVHIRKFDIQDVGLVASWLQTDSALEQFSARGEAASEEDLLALVRRTRKDPLSGAYILESADSAIMAFSAGRVEWPFEHVYESEIMLAPGLPVRQGWGTLLHGAALANIFLRRPEVYKVVGRSMRTNGGAAQVMRKLGLTHEGTLRSHVRRDDGFVDLDVFSILRPEWEKTELVSSRVVLLDQ</sequence>
<name>A0A7W9LQX6_9ACTN</name>
<dbReference type="SUPFAM" id="SSF55729">
    <property type="entry name" value="Acyl-CoA N-acyltransferases (Nat)"/>
    <property type="match status" value="1"/>
</dbReference>
<accession>A0A7W9LQX6</accession>
<evidence type="ECO:0000313" key="1">
    <source>
        <dbReference type="EMBL" id="MBB5792928.1"/>
    </source>
</evidence>
<dbReference type="InterPro" id="IPR016181">
    <property type="entry name" value="Acyl_CoA_acyltransferase"/>
</dbReference>